<dbReference type="InterPro" id="IPR013783">
    <property type="entry name" value="Ig-like_fold"/>
</dbReference>
<organism evidence="2 3">
    <name type="scientific">Hymenobacter mucosus</name>
    <dbReference type="NCBI Taxonomy" id="1411120"/>
    <lineage>
        <taxon>Bacteria</taxon>
        <taxon>Pseudomonadati</taxon>
        <taxon>Bacteroidota</taxon>
        <taxon>Cytophagia</taxon>
        <taxon>Cytophagales</taxon>
        <taxon>Hymenobacteraceae</taxon>
        <taxon>Hymenobacter</taxon>
    </lineage>
</organism>
<dbReference type="SUPFAM" id="SSF52317">
    <property type="entry name" value="Class I glutamine amidotransferase-like"/>
    <property type="match status" value="1"/>
</dbReference>
<dbReference type="Gene3D" id="2.60.40.10">
    <property type="entry name" value="Immunoglobulins"/>
    <property type="match status" value="1"/>
</dbReference>
<keyword evidence="1" id="KW-1133">Transmembrane helix</keyword>
<dbReference type="PANTHER" id="PTHR37947:SF1">
    <property type="entry name" value="BLL2462 PROTEIN"/>
    <property type="match status" value="1"/>
</dbReference>
<gene>
    <name evidence="2" type="ORF">SAMN06269173_10830</name>
</gene>
<evidence type="ECO:0008006" key="4">
    <source>
        <dbReference type="Google" id="ProtNLM"/>
    </source>
</evidence>
<feature type="transmembrane region" description="Helical" evidence="1">
    <location>
        <begin position="56"/>
        <end position="73"/>
    </location>
</feature>
<accession>A0A238ZHP8</accession>
<proteinExistence type="predicted"/>
<keyword evidence="3" id="KW-1185">Reference proteome</keyword>
<dbReference type="InterPro" id="IPR029062">
    <property type="entry name" value="Class_I_gatase-like"/>
</dbReference>
<dbReference type="AlphaFoldDB" id="A0A238ZHP8"/>
<reference evidence="3" key="1">
    <citation type="submission" date="2017-06" db="EMBL/GenBank/DDBJ databases">
        <authorList>
            <person name="Varghese N."/>
            <person name="Submissions S."/>
        </authorList>
    </citation>
    <scope>NUCLEOTIDE SEQUENCE [LARGE SCALE GENOMIC DNA]</scope>
    <source>
        <strain evidence="3">DSM 28041</strain>
    </source>
</reference>
<keyword evidence="1" id="KW-0812">Transmembrane</keyword>
<evidence type="ECO:0000256" key="1">
    <source>
        <dbReference type="SAM" id="Phobius"/>
    </source>
</evidence>
<dbReference type="Proteomes" id="UP000198310">
    <property type="component" value="Unassembled WGS sequence"/>
</dbReference>
<dbReference type="PANTHER" id="PTHR37947">
    <property type="entry name" value="BLL2462 PROTEIN"/>
    <property type="match status" value="1"/>
</dbReference>
<name>A0A238ZHP8_9BACT</name>
<feature type="transmembrane region" description="Helical" evidence="1">
    <location>
        <begin position="85"/>
        <end position="107"/>
    </location>
</feature>
<evidence type="ECO:0000313" key="2">
    <source>
        <dbReference type="EMBL" id="SNR82561.1"/>
    </source>
</evidence>
<protein>
    <recommendedName>
        <fullName evidence="4">VWA domain-containing protein</fullName>
    </recommendedName>
</protein>
<dbReference type="EMBL" id="FZNS01000008">
    <property type="protein sequence ID" value="SNR82561.1"/>
    <property type="molecule type" value="Genomic_DNA"/>
</dbReference>
<sequence length="737" mass="81514">MAQRAEGNFHLFSLSQVPTFVLLTPETILRNYAGRTGVLSCSCYTVLPLVLSASPWFILLCLLVGAGYAALLYSAKAPWSRAVNYALAFVRFAVVSFLCFLLLSPFIKTTTNTTEAPTLVLAVDNSQSVGLFTPAPVLRQATQGLTQLAQTLRGRGFRVETRVLDQVRPTRPDSVQFRAASSDLDGLLTNVREQYEGRNLAGVVFASDGLVNQGRAPQFADYNFPIYSLGLGDTIAKKDLSLPILTYNRVAFSGNQFPVEAEVAYDGFAGGTATVVLRENGRTLQTKRVSLPAGQRRTKTTFLVTAPAPGKRRYEVVVARQAGEFTPVNNNKFAYVEVVKGKLRVLLAGAAPHPDLKALRAAILQNDNFDLTTYLPGINPLKAQDYDVAILHQLPAQAGQGQEVLSLVRTRRLPALYILGSQSDFGTYNAISTGLTVQPRGQQTDDVTPVLNSAFSRFTFEAEALARFATYPPAPVPFGDVRLSGSAEAALYQQVGRLKTQKPLLVFGGTPQQRQATLLTDGSWQWRLQESVEHDDRPEAYDRLIIRTLQLLTQNANKKRLDVYPTQDAFTTQDDITFGAETYNAIFERIYGQQITLTLTDEQQKTRTFTYTNTEDGAPLHLGTLPGGLYRYAARATLGGQPQQDRGEVLVQDQQLEALQSRADHNLLSQLSQRSGQRLYYPAQLDQLAQDIQKANYKPVIYEQEDLKDLINLKWLFFLLLGLMTVEWATRKYSGGV</sequence>
<keyword evidence="1" id="KW-0472">Membrane</keyword>
<evidence type="ECO:0000313" key="3">
    <source>
        <dbReference type="Proteomes" id="UP000198310"/>
    </source>
</evidence>